<dbReference type="Pfam" id="PF06114">
    <property type="entry name" value="Peptidase_M78"/>
    <property type="match status" value="1"/>
</dbReference>
<dbReference type="AlphaFoldDB" id="A0A174T6N7"/>
<dbReference type="RefSeq" id="WP_138262954.1">
    <property type="nucleotide sequence ID" value="NZ_CATYWZ010000105.1"/>
</dbReference>
<gene>
    <name evidence="2" type="ORF">ERS852480_04698</name>
</gene>
<accession>A0A174T6N7</accession>
<sequence length="207" mass="24192">MSQFALRMAAYAARIYGTRNPFDIIEQRAINFKTTPRLVDTLGFYAVVNNRRFIRLSEYATEVEQLMAAGHELGHDFFDREEARTNGPLQDTWFYSLSSARQERRANLFSAELMITVQAVLESIGYYDFKELLEKERKQHPDCPEDDIRQHTVWESQTLHDDFCTTDDIAHEQGVDPVLIEFKYKALLEKGFELPVSPELRNDYLKK</sequence>
<dbReference type="EMBL" id="CZAB01000077">
    <property type="protein sequence ID" value="CUQ03757.1"/>
    <property type="molecule type" value="Genomic_DNA"/>
</dbReference>
<dbReference type="InterPro" id="IPR010359">
    <property type="entry name" value="IrrE_HExxH"/>
</dbReference>
<protein>
    <submittedName>
        <fullName evidence="2">Predicted Zn peptidase</fullName>
    </submittedName>
</protein>
<feature type="domain" description="IrrE N-terminal-like" evidence="1">
    <location>
        <begin position="45"/>
        <end position="123"/>
    </location>
</feature>
<organism evidence="2 3">
    <name type="scientific">Enterocloster clostridioformis</name>
    <dbReference type="NCBI Taxonomy" id="1531"/>
    <lineage>
        <taxon>Bacteria</taxon>
        <taxon>Bacillati</taxon>
        <taxon>Bacillota</taxon>
        <taxon>Clostridia</taxon>
        <taxon>Lachnospirales</taxon>
        <taxon>Lachnospiraceae</taxon>
        <taxon>Enterocloster</taxon>
    </lineage>
</organism>
<name>A0A174T6N7_9FIRM</name>
<evidence type="ECO:0000313" key="2">
    <source>
        <dbReference type="EMBL" id="CUQ03757.1"/>
    </source>
</evidence>
<evidence type="ECO:0000259" key="1">
    <source>
        <dbReference type="Pfam" id="PF06114"/>
    </source>
</evidence>
<reference evidence="2 3" key="1">
    <citation type="submission" date="2015-09" db="EMBL/GenBank/DDBJ databases">
        <authorList>
            <consortium name="Pathogen Informatics"/>
        </authorList>
    </citation>
    <scope>NUCLEOTIDE SEQUENCE [LARGE SCALE GENOMIC DNA]</scope>
    <source>
        <strain evidence="2 3">2789STDY5834865</strain>
    </source>
</reference>
<evidence type="ECO:0000313" key="3">
    <source>
        <dbReference type="Proteomes" id="UP000095512"/>
    </source>
</evidence>
<proteinExistence type="predicted"/>
<dbReference type="Gene3D" id="1.10.10.2910">
    <property type="match status" value="1"/>
</dbReference>
<dbReference type="Proteomes" id="UP000095512">
    <property type="component" value="Unassembled WGS sequence"/>
</dbReference>